<accession>A0A7W6RZB4</accession>
<dbReference type="InterPro" id="IPR003593">
    <property type="entry name" value="AAA+_ATPase"/>
</dbReference>
<sequence length="253" mass="27893">MTPAMRDDTDPWWDHDDPGVETVVRFDHVGLRYDLGPEVFRDITFALPTGSFHFLTGGSGAGKSSVLGLCYLALRPTRGAVTLFGHEVTRAPRSVLPRLRRRMGVVFQDFRLINHLSAMDNVALPLRVAGVGEGAIRRHVPELLAWVGLADHLDARPPTLSGGQKQRVAIARAVINRPDLLLADEPTGNVDDRIAMRLLHLFEELNKMGTTVLIATHNEQLVGRFPYPRLHLEDGRLTWHAPEAAPLAPPPAG</sequence>
<dbReference type="SMART" id="SM00382">
    <property type="entry name" value="AAA"/>
    <property type="match status" value="1"/>
</dbReference>
<dbReference type="GO" id="GO:0051301">
    <property type="term" value="P:cell division"/>
    <property type="evidence" value="ECO:0007669"/>
    <property type="project" value="UniProtKB-KW"/>
</dbReference>
<dbReference type="FunFam" id="3.40.50.300:FF:000056">
    <property type="entry name" value="Cell division ATP-binding protein FtsE"/>
    <property type="match status" value="1"/>
</dbReference>
<dbReference type="Pfam" id="PF00005">
    <property type="entry name" value="ABC_tran"/>
    <property type="match status" value="1"/>
</dbReference>
<dbReference type="SUPFAM" id="SSF52540">
    <property type="entry name" value="P-loop containing nucleoside triphosphate hydrolases"/>
    <property type="match status" value="1"/>
</dbReference>
<feature type="domain" description="ABC transporter" evidence="7">
    <location>
        <begin position="24"/>
        <end position="251"/>
    </location>
</feature>
<keyword evidence="9" id="KW-1185">Reference proteome</keyword>
<dbReference type="GO" id="GO:0016887">
    <property type="term" value="F:ATP hydrolysis activity"/>
    <property type="evidence" value="ECO:0007669"/>
    <property type="project" value="InterPro"/>
</dbReference>
<organism evidence="8 9">
    <name type="scientific">Roseospira goensis</name>
    <dbReference type="NCBI Taxonomy" id="391922"/>
    <lineage>
        <taxon>Bacteria</taxon>
        <taxon>Pseudomonadati</taxon>
        <taxon>Pseudomonadota</taxon>
        <taxon>Alphaproteobacteria</taxon>
        <taxon>Rhodospirillales</taxon>
        <taxon>Rhodospirillaceae</taxon>
        <taxon>Roseospira</taxon>
    </lineage>
</organism>
<keyword evidence="6 8" id="KW-0067">ATP-binding</keyword>
<dbReference type="PROSITE" id="PS50893">
    <property type="entry name" value="ABC_TRANSPORTER_2"/>
    <property type="match status" value="1"/>
</dbReference>
<dbReference type="GO" id="GO:0005524">
    <property type="term" value="F:ATP binding"/>
    <property type="evidence" value="ECO:0007669"/>
    <property type="project" value="UniProtKB-KW"/>
</dbReference>
<protein>
    <recommendedName>
        <fullName evidence="3">Cell division ATP-binding protein FtsE</fullName>
    </recommendedName>
</protein>
<evidence type="ECO:0000256" key="1">
    <source>
        <dbReference type="ARBA" id="ARBA00002579"/>
    </source>
</evidence>
<dbReference type="GO" id="GO:0005886">
    <property type="term" value="C:plasma membrane"/>
    <property type="evidence" value="ECO:0007669"/>
    <property type="project" value="UniProtKB-ARBA"/>
</dbReference>
<dbReference type="EMBL" id="JACIGI010000011">
    <property type="protein sequence ID" value="MBB4286009.1"/>
    <property type="molecule type" value="Genomic_DNA"/>
</dbReference>
<dbReference type="InterPro" id="IPR017911">
    <property type="entry name" value="MacB-like_ATP-bd"/>
</dbReference>
<dbReference type="Proteomes" id="UP000555728">
    <property type="component" value="Unassembled WGS sequence"/>
</dbReference>
<comment type="similarity">
    <text evidence="2">Belongs to the ABC transporter superfamily.</text>
</comment>
<evidence type="ECO:0000256" key="2">
    <source>
        <dbReference type="ARBA" id="ARBA00005417"/>
    </source>
</evidence>
<keyword evidence="4" id="KW-0813">Transport</keyword>
<name>A0A7W6RZB4_9PROT</name>
<dbReference type="PANTHER" id="PTHR24220:SF470">
    <property type="entry name" value="CELL DIVISION ATP-BINDING PROTEIN FTSE"/>
    <property type="match status" value="1"/>
</dbReference>
<comment type="caution">
    <text evidence="8">The sequence shown here is derived from an EMBL/GenBank/DDBJ whole genome shotgun (WGS) entry which is preliminary data.</text>
</comment>
<dbReference type="CDD" id="cd03255">
    <property type="entry name" value="ABC_MJ0796_LolCDE_FtsE"/>
    <property type="match status" value="1"/>
</dbReference>
<dbReference type="InterPro" id="IPR003439">
    <property type="entry name" value="ABC_transporter-like_ATP-bd"/>
</dbReference>
<comment type="function">
    <text evidence="1">Part of the ABC transporter FtsEX involved in cellular division. Important for assembly or stability of the septal ring.</text>
</comment>
<evidence type="ECO:0000256" key="4">
    <source>
        <dbReference type="ARBA" id="ARBA00022448"/>
    </source>
</evidence>
<dbReference type="InterPro" id="IPR027417">
    <property type="entry name" value="P-loop_NTPase"/>
</dbReference>
<evidence type="ECO:0000313" key="8">
    <source>
        <dbReference type="EMBL" id="MBB4286009.1"/>
    </source>
</evidence>
<dbReference type="AlphaFoldDB" id="A0A7W6RZB4"/>
<reference evidence="8 9" key="1">
    <citation type="submission" date="2020-08" db="EMBL/GenBank/DDBJ databases">
        <title>Genome sequencing of Purple Non-Sulfur Bacteria from various extreme environments.</title>
        <authorList>
            <person name="Mayer M."/>
        </authorList>
    </citation>
    <scope>NUCLEOTIDE SEQUENCE [LARGE SCALE GENOMIC DNA]</scope>
    <source>
        <strain evidence="8 9">JA135</strain>
    </source>
</reference>
<proteinExistence type="inferred from homology"/>
<evidence type="ECO:0000256" key="6">
    <source>
        <dbReference type="ARBA" id="ARBA00022840"/>
    </source>
</evidence>
<dbReference type="PROSITE" id="PS00211">
    <property type="entry name" value="ABC_TRANSPORTER_1"/>
    <property type="match status" value="1"/>
</dbReference>
<evidence type="ECO:0000256" key="5">
    <source>
        <dbReference type="ARBA" id="ARBA00022741"/>
    </source>
</evidence>
<evidence type="ECO:0000256" key="3">
    <source>
        <dbReference type="ARBA" id="ARBA00020019"/>
    </source>
</evidence>
<gene>
    <name evidence="8" type="ORF">GGD88_001732</name>
</gene>
<evidence type="ECO:0000313" key="9">
    <source>
        <dbReference type="Proteomes" id="UP000555728"/>
    </source>
</evidence>
<keyword evidence="8" id="KW-0131">Cell cycle</keyword>
<dbReference type="PANTHER" id="PTHR24220">
    <property type="entry name" value="IMPORT ATP-BINDING PROTEIN"/>
    <property type="match status" value="1"/>
</dbReference>
<dbReference type="InterPro" id="IPR017871">
    <property type="entry name" value="ABC_transporter-like_CS"/>
</dbReference>
<keyword evidence="5" id="KW-0547">Nucleotide-binding</keyword>
<dbReference type="InterPro" id="IPR015854">
    <property type="entry name" value="ABC_transpr_LolD-like"/>
</dbReference>
<dbReference type="GO" id="GO:0022857">
    <property type="term" value="F:transmembrane transporter activity"/>
    <property type="evidence" value="ECO:0007669"/>
    <property type="project" value="TreeGrafter"/>
</dbReference>
<evidence type="ECO:0000259" key="7">
    <source>
        <dbReference type="PROSITE" id="PS50893"/>
    </source>
</evidence>
<keyword evidence="8" id="KW-0132">Cell division</keyword>
<dbReference type="Gene3D" id="3.40.50.300">
    <property type="entry name" value="P-loop containing nucleotide triphosphate hydrolases"/>
    <property type="match status" value="1"/>
</dbReference>